<evidence type="ECO:0000256" key="6">
    <source>
        <dbReference type="ARBA" id="ARBA00023136"/>
    </source>
</evidence>
<evidence type="ECO:0000256" key="5">
    <source>
        <dbReference type="ARBA" id="ARBA00022989"/>
    </source>
</evidence>
<dbReference type="EMBL" id="CP001098">
    <property type="protein sequence ID" value="ACL69956.1"/>
    <property type="molecule type" value="Genomic_DNA"/>
</dbReference>
<dbReference type="STRING" id="373903.Hore_12060"/>
<dbReference type="InterPro" id="IPR001750">
    <property type="entry name" value="ND/Mrp_TM"/>
</dbReference>
<dbReference type="GO" id="GO:0005886">
    <property type="term" value="C:plasma membrane"/>
    <property type="evidence" value="ECO:0007669"/>
    <property type="project" value="UniProtKB-SubCell"/>
</dbReference>
<dbReference type="EC" id="1.6.5.3" evidence="10"/>
<feature type="transmembrane region" description="Helical" evidence="8">
    <location>
        <begin position="32"/>
        <end position="50"/>
    </location>
</feature>
<feature type="transmembrane region" description="Helical" evidence="8">
    <location>
        <begin position="209"/>
        <end position="232"/>
    </location>
</feature>
<keyword evidence="6 8" id="KW-0472">Membrane</keyword>
<feature type="transmembrane region" description="Helical" evidence="8">
    <location>
        <begin position="73"/>
        <end position="100"/>
    </location>
</feature>
<dbReference type="GO" id="GO:0042773">
    <property type="term" value="P:ATP synthesis coupled electron transport"/>
    <property type="evidence" value="ECO:0007669"/>
    <property type="project" value="InterPro"/>
</dbReference>
<sequence>MSLSILMLIIIPLSTAFLIPLIDIINKRLRKYLVVGVSFLEVILIGRIIIDYRVEGYKDYFSYYLLGGWGPEIGINIAVDGLGLFFTILINIAMFLIILYSIGFIGHHEGKYYVLLFLLFAAMQGVVLTGDIFNQYVFIELITVASAPLVAFTRTEKGTEAGIKYLIYGIISGLLFFIGIVIIYQTTGALNMAIVADRFKHIPLTTRNFIKVIFLTSLLIKLGVFPFHFWLAKAHSACPSSISALLSGLLLKVYIYVFIRLFWTVFGINQGDKLLPVIIYMALVSSLLGHIFALQEEDIKRVLAFSSIAHTGIIIGSLFLGSISGVYGGLIHVISHLTMKITLFLGVGYLLKFTSEHRIKKLKGIAYINPPVTLSIFTAGLAMIGIPPLNGFYGKWFILKAFLEKGHYFGAFVVLFGSFLSVIYYLRIYKYMITRVNVDYNENNIFETSVLFPGFHREQAVVMVVLIFFGLVVLSGFFYYRFDGPLLGAAEALLDNGKYISQLLGR</sequence>
<evidence type="ECO:0000259" key="9">
    <source>
        <dbReference type="Pfam" id="PF00361"/>
    </source>
</evidence>
<feature type="domain" description="NADH:quinone oxidoreductase/Mrp antiporter transmembrane" evidence="9">
    <location>
        <begin position="131"/>
        <end position="421"/>
    </location>
</feature>
<keyword evidence="5 8" id="KW-1133">Transmembrane helix</keyword>
<feature type="transmembrane region" description="Helical" evidence="8">
    <location>
        <begin position="244"/>
        <end position="268"/>
    </location>
</feature>
<feature type="transmembrane region" description="Helical" evidence="8">
    <location>
        <begin position="6"/>
        <end position="25"/>
    </location>
</feature>
<evidence type="ECO:0000313" key="10">
    <source>
        <dbReference type="EMBL" id="ACL69956.1"/>
    </source>
</evidence>
<feature type="transmembrane region" description="Helical" evidence="8">
    <location>
        <begin position="329"/>
        <end position="352"/>
    </location>
</feature>
<evidence type="ECO:0000256" key="7">
    <source>
        <dbReference type="RuleBase" id="RU000320"/>
    </source>
</evidence>
<keyword evidence="3" id="KW-1003">Cell membrane</keyword>
<feature type="transmembrane region" description="Helical" evidence="8">
    <location>
        <begin position="165"/>
        <end position="184"/>
    </location>
</feature>
<dbReference type="Proteomes" id="UP000000719">
    <property type="component" value="Chromosome"/>
</dbReference>
<dbReference type="KEGG" id="hor:Hore_12060"/>
<evidence type="ECO:0000256" key="4">
    <source>
        <dbReference type="ARBA" id="ARBA00022692"/>
    </source>
</evidence>
<dbReference type="PANTHER" id="PTHR42703">
    <property type="entry name" value="NADH DEHYDROGENASE"/>
    <property type="match status" value="1"/>
</dbReference>
<feature type="transmembrane region" description="Helical" evidence="8">
    <location>
        <begin position="136"/>
        <end position="153"/>
    </location>
</feature>
<dbReference type="eggNOG" id="COG0651">
    <property type="taxonomic scope" value="Bacteria"/>
</dbReference>
<name>B8CXD7_HALOH</name>
<evidence type="ECO:0000256" key="3">
    <source>
        <dbReference type="ARBA" id="ARBA00022475"/>
    </source>
</evidence>
<organism evidence="10 11">
    <name type="scientific">Halothermothrix orenii (strain H 168 / OCM 544 / DSM 9562)</name>
    <dbReference type="NCBI Taxonomy" id="373903"/>
    <lineage>
        <taxon>Bacteria</taxon>
        <taxon>Bacillati</taxon>
        <taxon>Bacillota</taxon>
        <taxon>Clostridia</taxon>
        <taxon>Halanaerobiales</taxon>
        <taxon>Halothermotrichaceae</taxon>
        <taxon>Halothermothrix</taxon>
    </lineage>
</organism>
<feature type="transmembrane region" description="Helical" evidence="8">
    <location>
        <begin position="302"/>
        <end position="323"/>
    </location>
</feature>
<feature type="transmembrane region" description="Helical" evidence="8">
    <location>
        <begin position="460"/>
        <end position="480"/>
    </location>
</feature>
<comment type="subcellular location">
    <subcellularLocation>
        <location evidence="1">Cell membrane</location>
        <topology evidence="1">Multi-pass membrane protein</topology>
    </subcellularLocation>
    <subcellularLocation>
        <location evidence="7">Membrane</location>
        <topology evidence="7">Multi-pass membrane protein</topology>
    </subcellularLocation>
</comment>
<comment type="similarity">
    <text evidence="2">Belongs to the CPA3 antiporters (TC 2.A.63) subunit D family.</text>
</comment>
<dbReference type="AlphaFoldDB" id="B8CXD7"/>
<dbReference type="RefSeq" id="WP_012636140.1">
    <property type="nucleotide sequence ID" value="NC_011899.1"/>
</dbReference>
<feature type="transmembrane region" description="Helical" evidence="8">
    <location>
        <begin position="406"/>
        <end position="426"/>
    </location>
</feature>
<feature type="transmembrane region" description="Helical" evidence="8">
    <location>
        <begin position="112"/>
        <end position="130"/>
    </location>
</feature>
<proteinExistence type="inferred from homology"/>
<dbReference type="InterPro" id="IPR050586">
    <property type="entry name" value="CPA3_Na-H_Antiporter_D"/>
</dbReference>
<protein>
    <submittedName>
        <fullName evidence="10">NADH dehydrogenase I subunit L</fullName>
        <ecNumber evidence="10">1.6.5.3</ecNumber>
    </submittedName>
</protein>
<reference evidence="10 11" key="1">
    <citation type="journal article" date="2009" name="PLoS ONE">
        <title>Genome analysis of the anaerobic thermohalophilic bacterium Halothermothrix orenii.</title>
        <authorList>
            <person name="Mavromatis K."/>
            <person name="Ivanova N."/>
            <person name="Anderson I."/>
            <person name="Lykidis A."/>
            <person name="Hooper S.D."/>
            <person name="Sun H."/>
            <person name="Kunin V."/>
            <person name="Lapidus A."/>
            <person name="Hugenholtz P."/>
            <person name="Patel B."/>
            <person name="Kyrpides N.C."/>
        </authorList>
    </citation>
    <scope>NUCLEOTIDE SEQUENCE [LARGE SCALE GENOMIC DNA]</scope>
    <source>
        <strain evidence="11">H 168 / OCM 544 / DSM 9562</strain>
    </source>
</reference>
<keyword evidence="4 7" id="KW-0812">Transmembrane</keyword>
<keyword evidence="11" id="KW-1185">Reference proteome</keyword>
<accession>B8CXD7</accession>
<dbReference type="PANTHER" id="PTHR42703:SF1">
    <property type="entry name" value="NA(+)_H(+) ANTIPORTER SUBUNIT D1"/>
    <property type="match status" value="1"/>
</dbReference>
<evidence type="ECO:0000313" key="11">
    <source>
        <dbReference type="Proteomes" id="UP000000719"/>
    </source>
</evidence>
<feature type="transmembrane region" description="Helical" evidence="8">
    <location>
        <begin position="274"/>
        <end position="295"/>
    </location>
</feature>
<dbReference type="GO" id="GO:0008137">
    <property type="term" value="F:NADH dehydrogenase (ubiquinone) activity"/>
    <property type="evidence" value="ECO:0007669"/>
    <property type="project" value="InterPro"/>
</dbReference>
<keyword evidence="10" id="KW-0560">Oxidoreductase</keyword>
<dbReference type="InterPro" id="IPR003918">
    <property type="entry name" value="NADH_UbQ_OxRdtase"/>
</dbReference>
<evidence type="ECO:0000256" key="1">
    <source>
        <dbReference type="ARBA" id="ARBA00004651"/>
    </source>
</evidence>
<dbReference type="OrthoDB" id="9807568at2"/>
<dbReference type="HOGENOM" id="CLU_007100_9_5_9"/>
<evidence type="ECO:0000256" key="2">
    <source>
        <dbReference type="ARBA" id="ARBA00005346"/>
    </source>
</evidence>
<gene>
    <name evidence="10" type="ordered locus">Hore_12060</name>
</gene>
<evidence type="ECO:0000256" key="8">
    <source>
        <dbReference type="SAM" id="Phobius"/>
    </source>
</evidence>
<dbReference type="PRINTS" id="PR01437">
    <property type="entry name" value="NUOXDRDTASE4"/>
</dbReference>
<dbReference type="GO" id="GO:0016491">
    <property type="term" value="F:oxidoreductase activity"/>
    <property type="evidence" value="ECO:0007669"/>
    <property type="project" value="UniProtKB-KW"/>
</dbReference>
<dbReference type="Pfam" id="PF00361">
    <property type="entry name" value="Proton_antipo_M"/>
    <property type="match status" value="1"/>
</dbReference>
<feature type="transmembrane region" description="Helical" evidence="8">
    <location>
        <begin position="364"/>
        <end position="386"/>
    </location>
</feature>